<dbReference type="EMBL" id="LAZR01010335">
    <property type="protein sequence ID" value="KKM67506.1"/>
    <property type="molecule type" value="Genomic_DNA"/>
</dbReference>
<dbReference type="CDD" id="cd04301">
    <property type="entry name" value="NAT_SF"/>
    <property type="match status" value="1"/>
</dbReference>
<dbReference type="AlphaFoldDB" id="A0A0F9JYG6"/>
<protein>
    <recommendedName>
        <fullName evidence="2">N-acetyltransferase domain-containing protein</fullName>
    </recommendedName>
</protein>
<dbReference type="SUPFAM" id="SSF55729">
    <property type="entry name" value="Acyl-CoA N-acyltransferases (Nat)"/>
    <property type="match status" value="1"/>
</dbReference>
<comment type="caution">
    <text evidence="1">The sequence shown here is derived from an EMBL/GenBank/DDBJ whole genome shotgun (WGS) entry which is preliminary data.</text>
</comment>
<gene>
    <name evidence="1" type="ORF">LCGC14_1470390</name>
</gene>
<dbReference type="Gene3D" id="3.40.630.30">
    <property type="match status" value="1"/>
</dbReference>
<sequence>AGVTAGVSSKAPVRAATTANITLSAEQTIDGVAVVADDRVLVKDQTDGIENGIYDAKSGAWVRSRDFDGTRDVKSGPFVVVASGSAGAGTIWRITTADDITIGTTSIAFAQMTVSGASAFILTLLDDATAAAARTTLGAGTGSLDNVVEDTTPQLGGPLDTNGQLIQFSEGAAIASASSCDIWGGDDGNTVHITGTTNIDDFATAPKAGAYMWVIFDGAASVVDSATITVDGNATFQAAANVLGLVYAERQTSNGPRTTADMTSWYVLKDYRGQGVGKKMMALATLDPDVTVTNFSSAKAAVNVLEKAGLRELDRERLVWHPSKDAGFGVHEDPLPLGDRLPAKDRRIIEDHQGLRLRFLSVETPEGLCTMVIYPQKKHDDYVTHEIMYLADQPLFARFAKQIAASVLPSEAAILSLDRRFARDGIVCDEVREFATPRYCQHGLLDPSEIDMLYSECVLLNIKIH</sequence>
<name>A0A0F9JYG6_9ZZZZ</name>
<feature type="non-terminal residue" evidence="1">
    <location>
        <position position="1"/>
    </location>
</feature>
<accession>A0A0F9JYG6</accession>
<organism evidence="1">
    <name type="scientific">marine sediment metagenome</name>
    <dbReference type="NCBI Taxonomy" id="412755"/>
    <lineage>
        <taxon>unclassified sequences</taxon>
        <taxon>metagenomes</taxon>
        <taxon>ecological metagenomes</taxon>
    </lineage>
</organism>
<proteinExistence type="predicted"/>
<dbReference type="InterPro" id="IPR016181">
    <property type="entry name" value="Acyl_CoA_acyltransferase"/>
</dbReference>
<evidence type="ECO:0008006" key="2">
    <source>
        <dbReference type="Google" id="ProtNLM"/>
    </source>
</evidence>
<evidence type="ECO:0000313" key="1">
    <source>
        <dbReference type="EMBL" id="KKM67506.1"/>
    </source>
</evidence>
<reference evidence="1" key="1">
    <citation type="journal article" date="2015" name="Nature">
        <title>Complex archaea that bridge the gap between prokaryotes and eukaryotes.</title>
        <authorList>
            <person name="Spang A."/>
            <person name="Saw J.H."/>
            <person name="Jorgensen S.L."/>
            <person name="Zaremba-Niedzwiedzka K."/>
            <person name="Martijn J."/>
            <person name="Lind A.E."/>
            <person name="van Eijk R."/>
            <person name="Schleper C."/>
            <person name="Guy L."/>
            <person name="Ettema T.J."/>
        </authorList>
    </citation>
    <scope>NUCLEOTIDE SEQUENCE</scope>
</reference>